<keyword evidence="5 6" id="KW-0949">S-adenosyl-L-methionine</keyword>
<comment type="caution">
    <text evidence="6">Lacks conserved residue(s) required for the propagation of feature annotation.</text>
</comment>
<evidence type="ECO:0000256" key="2">
    <source>
        <dbReference type="ARBA" id="ARBA00022552"/>
    </source>
</evidence>
<keyword evidence="2 6" id="KW-0698">rRNA processing</keyword>
<evidence type="ECO:0000256" key="5">
    <source>
        <dbReference type="ARBA" id="ARBA00022691"/>
    </source>
</evidence>
<keyword evidence="3 6" id="KW-0489">Methyltransferase</keyword>
<protein>
    <recommendedName>
        <fullName evidence="6">Ribosomal RNA small subunit methyltransferase G</fullName>
        <ecNumber evidence="6">2.1.1.-</ecNumber>
    </recommendedName>
    <alternativeName>
        <fullName evidence="6">16S rRNA 7-methylguanosine methyltransferase</fullName>
        <shortName evidence="6">16S rRNA m7G methyltransferase</shortName>
    </alternativeName>
</protein>
<gene>
    <name evidence="6 7" type="primary">rsmG</name>
    <name evidence="7" type="ORF">MOP44_07330</name>
</gene>
<comment type="similarity">
    <text evidence="6">Belongs to the methyltransferase superfamily. RNA methyltransferase RsmG family.</text>
</comment>
<dbReference type="AlphaFoldDB" id="A0A9J7BS97"/>
<evidence type="ECO:0000313" key="8">
    <source>
        <dbReference type="Proteomes" id="UP001059380"/>
    </source>
</evidence>
<dbReference type="PANTHER" id="PTHR31760">
    <property type="entry name" value="S-ADENOSYL-L-METHIONINE-DEPENDENT METHYLTRANSFERASES SUPERFAMILY PROTEIN"/>
    <property type="match status" value="1"/>
</dbReference>
<keyword evidence="8" id="KW-1185">Reference proteome</keyword>
<dbReference type="GO" id="GO:0070043">
    <property type="term" value="F:rRNA (guanine-N7-)-methyltransferase activity"/>
    <property type="evidence" value="ECO:0007669"/>
    <property type="project" value="UniProtKB-UniRule"/>
</dbReference>
<evidence type="ECO:0000256" key="1">
    <source>
        <dbReference type="ARBA" id="ARBA00022490"/>
    </source>
</evidence>
<dbReference type="Gene3D" id="3.40.50.150">
    <property type="entry name" value="Vaccinia Virus protein VP39"/>
    <property type="match status" value="1"/>
</dbReference>
<dbReference type="Pfam" id="PF02527">
    <property type="entry name" value="GidB"/>
    <property type="match status" value="1"/>
</dbReference>
<proteinExistence type="inferred from homology"/>
<feature type="binding site" evidence="6">
    <location>
        <position position="92"/>
    </location>
    <ligand>
        <name>S-adenosyl-L-methionine</name>
        <dbReference type="ChEBI" id="CHEBI:59789"/>
    </ligand>
</feature>
<dbReference type="SUPFAM" id="SSF53335">
    <property type="entry name" value="S-adenosyl-L-methionine-dependent methyltransferases"/>
    <property type="match status" value="1"/>
</dbReference>
<feature type="binding site" evidence="6">
    <location>
        <begin position="137"/>
        <end position="138"/>
    </location>
    <ligand>
        <name>S-adenosyl-L-methionine</name>
        <dbReference type="ChEBI" id="CHEBI:59789"/>
    </ligand>
</feature>
<comment type="function">
    <text evidence="6">Specifically methylates the N7 position of a guanine in 16S rRNA.</text>
</comment>
<name>A0A9J7BS97_9BACT</name>
<dbReference type="InterPro" id="IPR029063">
    <property type="entry name" value="SAM-dependent_MTases_sf"/>
</dbReference>
<dbReference type="Proteomes" id="UP001059380">
    <property type="component" value="Chromosome"/>
</dbReference>
<comment type="subcellular location">
    <subcellularLocation>
        <location evidence="6">Cytoplasm</location>
    </subcellularLocation>
</comment>
<dbReference type="EMBL" id="CP093313">
    <property type="protein sequence ID" value="UWZ85747.1"/>
    <property type="molecule type" value="Genomic_DNA"/>
</dbReference>
<dbReference type="InterPro" id="IPR003682">
    <property type="entry name" value="rRNA_ssu_MeTfrase_G"/>
</dbReference>
<reference evidence="7" key="1">
    <citation type="submission" date="2021-04" db="EMBL/GenBank/DDBJ databases">
        <title>Phylogenetic analysis of Acidobacteriaceae.</title>
        <authorList>
            <person name="Qiu L."/>
            <person name="Zhang Q."/>
        </authorList>
    </citation>
    <scope>NUCLEOTIDE SEQUENCE</scope>
    <source>
        <strain evidence="7">DSM 25168</strain>
    </source>
</reference>
<accession>A0A9J7BS97</accession>
<organism evidence="7 8">
    <name type="scientific">Occallatibacter riparius</name>
    <dbReference type="NCBI Taxonomy" id="1002689"/>
    <lineage>
        <taxon>Bacteria</taxon>
        <taxon>Pseudomonadati</taxon>
        <taxon>Acidobacteriota</taxon>
        <taxon>Terriglobia</taxon>
        <taxon>Terriglobales</taxon>
        <taxon>Acidobacteriaceae</taxon>
        <taxon>Occallatibacter</taxon>
    </lineage>
</organism>
<sequence length="215" mass="23599">MSEIEGRAGEDIARRLNRLLAESGQAELDIDIATRFEAYLDLLVRWNARTNLTAIRDEDGILRRHFVESIACAHALPTEIRSLLDLGSGAGFPGIPISLCRPELQVTLAESQGKKAAFLREAVRRLEIPVLVHGSRAETLGRTFDCVALRAVDRMEDAVRAASALVIVGGWLAPLTVESEYGQIRELAGPAFTWNRPVPLPGGDRRVLLLGRREG</sequence>
<dbReference type="NCBIfam" id="TIGR00138">
    <property type="entry name" value="rsmG_gidB"/>
    <property type="match status" value="1"/>
</dbReference>
<evidence type="ECO:0000256" key="4">
    <source>
        <dbReference type="ARBA" id="ARBA00022679"/>
    </source>
</evidence>
<feature type="binding site" evidence="6">
    <location>
        <position position="87"/>
    </location>
    <ligand>
        <name>S-adenosyl-L-methionine</name>
        <dbReference type="ChEBI" id="CHEBI:59789"/>
    </ligand>
</feature>
<dbReference type="HAMAP" id="MF_00074">
    <property type="entry name" value="16SrRNA_methyltr_G"/>
    <property type="match status" value="1"/>
</dbReference>
<feature type="binding site" evidence="6">
    <location>
        <position position="150"/>
    </location>
    <ligand>
        <name>S-adenosyl-L-methionine</name>
        <dbReference type="ChEBI" id="CHEBI:59789"/>
    </ligand>
</feature>
<dbReference type="GO" id="GO:0005829">
    <property type="term" value="C:cytosol"/>
    <property type="evidence" value="ECO:0007669"/>
    <property type="project" value="TreeGrafter"/>
</dbReference>
<evidence type="ECO:0000256" key="6">
    <source>
        <dbReference type="HAMAP-Rule" id="MF_00074"/>
    </source>
</evidence>
<keyword evidence="4 6" id="KW-0808">Transferase</keyword>
<dbReference type="RefSeq" id="WP_260795342.1">
    <property type="nucleotide sequence ID" value="NZ_CP093313.1"/>
</dbReference>
<dbReference type="EC" id="2.1.1.-" evidence="6"/>
<keyword evidence="1 6" id="KW-0963">Cytoplasm</keyword>
<dbReference type="KEGG" id="orp:MOP44_07330"/>
<evidence type="ECO:0000256" key="3">
    <source>
        <dbReference type="ARBA" id="ARBA00022603"/>
    </source>
</evidence>
<evidence type="ECO:0000313" key="7">
    <source>
        <dbReference type="EMBL" id="UWZ85747.1"/>
    </source>
</evidence>
<dbReference type="PANTHER" id="PTHR31760:SF0">
    <property type="entry name" value="S-ADENOSYL-L-METHIONINE-DEPENDENT METHYLTRANSFERASES SUPERFAMILY PROTEIN"/>
    <property type="match status" value="1"/>
</dbReference>